<dbReference type="AlphaFoldDB" id="A0A549T5U4"/>
<dbReference type="Proteomes" id="UP000316801">
    <property type="component" value="Unassembled WGS sequence"/>
</dbReference>
<organism evidence="1 2">
    <name type="scientific">Rhizobium straminoryzae</name>
    <dbReference type="NCBI Taxonomy" id="1387186"/>
    <lineage>
        <taxon>Bacteria</taxon>
        <taxon>Pseudomonadati</taxon>
        <taxon>Pseudomonadota</taxon>
        <taxon>Alphaproteobacteria</taxon>
        <taxon>Hyphomicrobiales</taxon>
        <taxon>Rhizobiaceae</taxon>
        <taxon>Rhizobium/Agrobacterium group</taxon>
        <taxon>Rhizobium</taxon>
    </lineage>
</organism>
<sequence length="63" mass="7224">MSIFDDDKPAKRPAHEIGCDLSMLSVEDLEQRIALLQAEIIRLEGERQRKDAGRKAAESLFRR</sequence>
<dbReference type="InterPro" id="IPR009579">
    <property type="entry name" value="DUF1192"/>
</dbReference>
<evidence type="ECO:0000313" key="2">
    <source>
        <dbReference type="Proteomes" id="UP000316801"/>
    </source>
</evidence>
<name>A0A549T5U4_9HYPH</name>
<gene>
    <name evidence="1" type="ORF">FNA46_15720</name>
</gene>
<keyword evidence="2" id="KW-1185">Reference proteome</keyword>
<protein>
    <submittedName>
        <fullName evidence="1">DUF1192 domain-containing protein</fullName>
    </submittedName>
</protein>
<dbReference type="RefSeq" id="WP_143126157.1">
    <property type="nucleotide sequence ID" value="NZ_VJMG01000046.1"/>
</dbReference>
<accession>A0A549T5U4</accession>
<proteinExistence type="predicted"/>
<dbReference type="EMBL" id="VJMG01000046">
    <property type="protein sequence ID" value="TRL37249.1"/>
    <property type="molecule type" value="Genomic_DNA"/>
</dbReference>
<reference evidence="1 2" key="1">
    <citation type="submission" date="2019-07" db="EMBL/GenBank/DDBJ databases">
        <title>Ln-dependent methylotrophs.</title>
        <authorList>
            <person name="Tani A."/>
        </authorList>
    </citation>
    <scope>NUCLEOTIDE SEQUENCE [LARGE SCALE GENOMIC DNA]</scope>
    <source>
        <strain evidence="1 2">SM12</strain>
    </source>
</reference>
<comment type="caution">
    <text evidence="1">The sequence shown here is derived from an EMBL/GenBank/DDBJ whole genome shotgun (WGS) entry which is preliminary data.</text>
</comment>
<evidence type="ECO:0000313" key="1">
    <source>
        <dbReference type="EMBL" id="TRL37249.1"/>
    </source>
</evidence>
<dbReference type="Pfam" id="PF06698">
    <property type="entry name" value="DUF1192"/>
    <property type="match status" value="1"/>
</dbReference>